<dbReference type="PANTHER" id="PTHR30085:SF7">
    <property type="entry name" value="AMINO-ACID ABC TRANSPORTER-BINDING PROTEIN YHDW-RELATED"/>
    <property type="match status" value="1"/>
</dbReference>
<proteinExistence type="inferred from homology"/>
<keyword evidence="8" id="KW-1185">Reference proteome</keyword>
<evidence type="ECO:0000313" key="8">
    <source>
        <dbReference type="Proteomes" id="UP000184517"/>
    </source>
</evidence>
<dbReference type="PANTHER" id="PTHR30085">
    <property type="entry name" value="AMINO ACID ABC TRANSPORTER PERMEASE"/>
    <property type="match status" value="1"/>
</dbReference>
<dbReference type="SUPFAM" id="SSF53850">
    <property type="entry name" value="Periplasmic binding protein-like II"/>
    <property type="match status" value="1"/>
</dbReference>
<dbReference type="InterPro" id="IPR051455">
    <property type="entry name" value="Bact_solute-bind_prot3"/>
</dbReference>
<feature type="domain" description="Solute-binding protein family 3/N-terminal" evidence="6">
    <location>
        <begin position="35"/>
        <end position="264"/>
    </location>
</feature>
<evidence type="ECO:0000256" key="4">
    <source>
        <dbReference type="RuleBase" id="RU003744"/>
    </source>
</evidence>
<feature type="chain" id="PRO_5009910726" evidence="5">
    <location>
        <begin position="24"/>
        <end position="339"/>
    </location>
</feature>
<evidence type="ECO:0000259" key="6">
    <source>
        <dbReference type="SMART" id="SM00062"/>
    </source>
</evidence>
<dbReference type="GO" id="GO:0006865">
    <property type="term" value="P:amino acid transport"/>
    <property type="evidence" value="ECO:0007669"/>
    <property type="project" value="TreeGrafter"/>
</dbReference>
<sequence>MKKLIATAIIGAGVLSASASVYAADKLEEVKARGVMKCGIHPGKAGFSTPDTKGNWTGLDVELCKAVAAAVFGDASKVEFITMNSRNRLTALVTDEIDMLARSTTFTATRDGLNGVDVTTPWFYDGQALMVKKELGVNSIEELDGATICTYPGTTSEKNINDYFESRGLSYKALIVEGSAESTAAYLANRCDAVTNDASALAADRQGMPDPSANVILPERISKEPLGAYVKQGNDEWRQVVTWTAMALIEAEEQGITQSNVDEKLKSTKPDVMRLLGTEGSLGKNFGLDDKWAYNAIKAVGNYGEIFDRNLGKDSALKFDRGLNNLYTKGGLLYAYPFR</sequence>
<dbReference type="OrthoDB" id="9777941at2"/>
<dbReference type="Pfam" id="PF00497">
    <property type="entry name" value="SBP_bac_3"/>
    <property type="match status" value="1"/>
</dbReference>
<feature type="signal peptide" evidence="5">
    <location>
        <begin position="1"/>
        <end position="23"/>
    </location>
</feature>
<organism evidence="7 8">
    <name type="scientific">Marinomonas polaris DSM 16579</name>
    <dbReference type="NCBI Taxonomy" id="1122206"/>
    <lineage>
        <taxon>Bacteria</taxon>
        <taxon>Pseudomonadati</taxon>
        <taxon>Pseudomonadota</taxon>
        <taxon>Gammaproteobacteria</taxon>
        <taxon>Oceanospirillales</taxon>
        <taxon>Oceanospirillaceae</taxon>
        <taxon>Marinomonas</taxon>
    </lineage>
</organism>
<dbReference type="SMART" id="SM00062">
    <property type="entry name" value="PBPb"/>
    <property type="match status" value="1"/>
</dbReference>
<dbReference type="PROSITE" id="PS01039">
    <property type="entry name" value="SBP_BACTERIAL_3"/>
    <property type="match status" value="1"/>
</dbReference>
<dbReference type="AlphaFoldDB" id="A0A1M5HBI4"/>
<dbReference type="Gene3D" id="3.40.190.10">
    <property type="entry name" value="Periplasmic binding protein-like II"/>
    <property type="match status" value="2"/>
</dbReference>
<protein>
    <submittedName>
        <fullName evidence="7">Amino acid ABC transporter substrate-binding protein, PAAT family</fullName>
    </submittedName>
</protein>
<name>A0A1M5HBI4_9GAMM</name>
<accession>A0A1M5HBI4</accession>
<keyword evidence="2" id="KW-0813">Transport</keyword>
<reference evidence="8" key="1">
    <citation type="submission" date="2016-11" db="EMBL/GenBank/DDBJ databases">
        <authorList>
            <person name="Varghese N."/>
            <person name="Submissions S."/>
        </authorList>
    </citation>
    <scope>NUCLEOTIDE SEQUENCE [LARGE SCALE GENOMIC DNA]</scope>
    <source>
        <strain evidence="8">DSM 16579</strain>
    </source>
</reference>
<dbReference type="Proteomes" id="UP000184517">
    <property type="component" value="Unassembled WGS sequence"/>
</dbReference>
<dbReference type="CDD" id="cd13692">
    <property type="entry name" value="PBP2_BztA"/>
    <property type="match status" value="1"/>
</dbReference>
<evidence type="ECO:0000256" key="5">
    <source>
        <dbReference type="SAM" id="SignalP"/>
    </source>
</evidence>
<dbReference type="RefSeq" id="WP_012071755.1">
    <property type="nucleotide sequence ID" value="NZ_FQVF01000016.1"/>
</dbReference>
<evidence type="ECO:0000313" key="7">
    <source>
        <dbReference type="EMBL" id="SHG13297.1"/>
    </source>
</evidence>
<dbReference type="InterPro" id="IPR001638">
    <property type="entry name" value="Solute-binding_3/MltF_N"/>
</dbReference>
<dbReference type="InterPro" id="IPR018313">
    <property type="entry name" value="SBP_3_CS"/>
</dbReference>
<comment type="similarity">
    <text evidence="1 4">Belongs to the bacterial solute-binding protein 3 family.</text>
</comment>
<dbReference type="EMBL" id="FQVF01000016">
    <property type="protein sequence ID" value="SHG13297.1"/>
    <property type="molecule type" value="Genomic_DNA"/>
</dbReference>
<evidence type="ECO:0000256" key="3">
    <source>
        <dbReference type="ARBA" id="ARBA00022729"/>
    </source>
</evidence>
<dbReference type="STRING" id="1122206.SAMN02745753_03324"/>
<gene>
    <name evidence="7" type="ORF">SAMN02745753_03324</name>
</gene>
<evidence type="ECO:0000256" key="2">
    <source>
        <dbReference type="ARBA" id="ARBA00022448"/>
    </source>
</evidence>
<keyword evidence="3 5" id="KW-0732">Signal</keyword>
<evidence type="ECO:0000256" key="1">
    <source>
        <dbReference type="ARBA" id="ARBA00010333"/>
    </source>
</evidence>